<dbReference type="EMBL" id="BLZR01000001">
    <property type="protein sequence ID" value="GFP75592.1"/>
    <property type="molecule type" value="Genomic_DNA"/>
</dbReference>
<protein>
    <recommendedName>
        <fullName evidence="4">Tetratricopeptide repeat protein</fullName>
    </recommendedName>
</protein>
<keyword evidence="3" id="KW-1185">Reference proteome</keyword>
<evidence type="ECO:0000313" key="2">
    <source>
        <dbReference type="EMBL" id="GFP75592.1"/>
    </source>
</evidence>
<organism evidence="2 3">
    <name type="scientific">Clostridium fungisolvens</name>
    <dbReference type="NCBI Taxonomy" id="1604897"/>
    <lineage>
        <taxon>Bacteria</taxon>
        <taxon>Bacillati</taxon>
        <taxon>Bacillota</taxon>
        <taxon>Clostridia</taxon>
        <taxon>Eubacteriales</taxon>
        <taxon>Clostridiaceae</taxon>
        <taxon>Clostridium</taxon>
    </lineage>
</organism>
<accession>A0A6V8SG70</accession>
<evidence type="ECO:0000313" key="3">
    <source>
        <dbReference type="Proteomes" id="UP000580568"/>
    </source>
</evidence>
<dbReference type="AlphaFoldDB" id="A0A6V8SG70"/>
<comment type="caution">
    <text evidence="2">The sequence shown here is derived from an EMBL/GenBank/DDBJ whole genome shotgun (WGS) entry which is preliminary data.</text>
</comment>
<dbReference type="Proteomes" id="UP000580568">
    <property type="component" value="Unassembled WGS sequence"/>
</dbReference>
<feature type="transmembrane region" description="Helical" evidence="1">
    <location>
        <begin position="12"/>
        <end position="33"/>
    </location>
</feature>
<sequence length="459" mass="53932">MAVQAEYEVVYILKNSIAAILIVIAGIAIRLLAHRLDKKLSSVIRRKKVAWLEKLKESGSYDEIANRYRKMASKQNKEYEKNNLMGLAALYEHDSETAIKYFQEANQFATGNYINMVEGNLAIAYLQNRWYHEALEMFDYQCENGSVAIFPYILALIMNDEEEEAKKFYKLNIKELKDTEKEFIDLILSFSPTKKDILEKVKSKSDDSRIWIYKPVIKDLIFKWNLIIFYNSTERQTILKEQGQKLLLDLKKQPQIFNSPEIKYMCSLISNVLPRISTYEGNSSLWGLIDNLDWFSFKLPLDEVMQEECNLFWSRIYYVFSRTSTADTYDFTKNQTFIKDQLPPDEKEVLDGSYRCSLFLSSTLHLVVRVLEIDEDGFKYFYSDIVDETTAEELLMDVKPVIKLIKEHPETEEILEPLLYRLVYNRNLVKEIDIINVLNRIPSNLHQILNPIKERRRGN</sequence>
<keyword evidence="1" id="KW-0472">Membrane</keyword>
<dbReference type="InterPro" id="IPR011990">
    <property type="entry name" value="TPR-like_helical_dom_sf"/>
</dbReference>
<reference evidence="2 3" key="1">
    <citation type="submission" date="2020-07" db="EMBL/GenBank/DDBJ databases">
        <title>A new beta-1,3-glucan-decomposing anaerobic bacterium isolated from anoxic soil subjected to biological soil disinfestation.</title>
        <authorList>
            <person name="Ueki A."/>
            <person name="Tonouchi A."/>
        </authorList>
    </citation>
    <scope>NUCLEOTIDE SEQUENCE [LARGE SCALE GENOMIC DNA]</scope>
    <source>
        <strain evidence="2 3">TW1</strain>
    </source>
</reference>
<dbReference type="SUPFAM" id="SSF48452">
    <property type="entry name" value="TPR-like"/>
    <property type="match status" value="1"/>
</dbReference>
<evidence type="ECO:0008006" key="4">
    <source>
        <dbReference type="Google" id="ProtNLM"/>
    </source>
</evidence>
<name>A0A6V8SG70_9CLOT</name>
<evidence type="ECO:0000256" key="1">
    <source>
        <dbReference type="SAM" id="Phobius"/>
    </source>
</evidence>
<keyword evidence="1" id="KW-0812">Transmembrane</keyword>
<dbReference type="Gene3D" id="1.25.40.10">
    <property type="entry name" value="Tetratricopeptide repeat domain"/>
    <property type="match status" value="1"/>
</dbReference>
<proteinExistence type="predicted"/>
<keyword evidence="1" id="KW-1133">Transmembrane helix</keyword>
<gene>
    <name evidence="2" type="ORF">bsdtw1_01679</name>
</gene>